<feature type="domain" description="Metallo-beta-lactamase" evidence="1">
    <location>
        <begin position="51"/>
        <end position="271"/>
    </location>
</feature>
<organism evidence="2">
    <name type="scientific">marine metagenome</name>
    <dbReference type="NCBI Taxonomy" id="408172"/>
    <lineage>
        <taxon>unclassified sequences</taxon>
        <taxon>metagenomes</taxon>
        <taxon>ecological metagenomes</taxon>
    </lineage>
</organism>
<protein>
    <recommendedName>
        <fullName evidence="1">Metallo-beta-lactamase domain-containing protein</fullName>
    </recommendedName>
</protein>
<dbReference type="AlphaFoldDB" id="A0A381QSH9"/>
<evidence type="ECO:0000259" key="1">
    <source>
        <dbReference type="SMART" id="SM00849"/>
    </source>
</evidence>
<dbReference type="Pfam" id="PF00753">
    <property type="entry name" value="Lactamase_B"/>
    <property type="match status" value="1"/>
</dbReference>
<proteinExistence type="predicted"/>
<dbReference type="SUPFAM" id="SSF56281">
    <property type="entry name" value="Metallo-hydrolase/oxidoreductase"/>
    <property type="match status" value="1"/>
</dbReference>
<dbReference type="Gene3D" id="3.60.15.10">
    <property type="entry name" value="Ribonuclease Z/Hydroxyacylglutathione hydrolase-like"/>
    <property type="match status" value="1"/>
</dbReference>
<dbReference type="InterPro" id="IPR050855">
    <property type="entry name" value="NDM-1-like"/>
</dbReference>
<dbReference type="PANTHER" id="PTHR42951:SF4">
    <property type="entry name" value="ACYL-COENZYME A THIOESTERASE MBLAC2"/>
    <property type="match status" value="1"/>
</dbReference>
<sequence>MFNRREFSTTLALASASGLVRPRATFGIGQQSTVFDWRPIRDAMRVAFGAGGNVLAVNDGSSLVLVDTKNAGFGEVLRAEAESFGGTLESVVNTHHHGDHIGGNPFFTGVVPVYGQERGAARAMAGGSQMLAGILRDHVGRLERFTQQVDNMDISGEARSAGSQSVAAFMAMAEEQMTAMSFSATETFESEQEVTVGSTTLELRHIDRGHTDNDVFAFLPEAKVIHGGDLFFNGLHPRIDTGADATTVGWQNCLKAMIELCDADTVCIPGHGEISDINGLQDFSNYFDILRDFVQKEIDDGRTRDQIIEMQPPEFADWSPRRLNDNLGVVYDELTASS</sequence>
<dbReference type="InterPro" id="IPR001279">
    <property type="entry name" value="Metallo-B-lactamas"/>
</dbReference>
<reference evidence="2" key="1">
    <citation type="submission" date="2018-05" db="EMBL/GenBank/DDBJ databases">
        <authorList>
            <person name="Lanie J.A."/>
            <person name="Ng W.-L."/>
            <person name="Kazmierczak K.M."/>
            <person name="Andrzejewski T.M."/>
            <person name="Davidsen T.M."/>
            <person name="Wayne K.J."/>
            <person name="Tettelin H."/>
            <person name="Glass J.I."/>
            <person name="Rusch D."/>
            <person name="Podicherti R."/>
            <person name="Tsui H.-C.T."/>
            <person name="Winkler M.E."/>
        </authorList>
    </citation>
    <scope>NUCLEOTIDE SEQUENCE</scope>
</reference>
<dbReference type="EMBL" id="UINC01001501">
    <property type="protein sequence ID" value="SUZ82315.1"/>
    <property type="molecule type" value="Genomic_DNA"/>
</dbReference>
<dbReference type="CDD" id="cd16282">
    <property type="entry name" value="metallo-hydrolase-like_MBL-fold"/>
    <property type="match status" value="1"/>
</dbReference>
<dbReference type="PANTHER" id="PTHR42951">
    <property type="entry name" value="METALLO-BETA-LACTAMASE DOMAIN-CONTAINING"/>
    <property type="match status" value="1"/>
</dbReference>
<dbReference type="InterPro" id="IPR036866">
    <property type="entry name" value="RibonucZ/Hydroxyglut_hydro"/>
</dbReference>
<dbReference type="SMART" id="SM00849">
    <property type="entry name" value="Lactamase_B"/>
    <property type="match status" value="1"/>
</dbReference>
<accession>A0A381QSH9</accession>
<gene>
    <name evidence="2" type="ORF">METZ01_LOCUS35169</name>
</gene>
<evidence type="ECO:0000313" key="2">
    <source>
        <dbReference type="EMBL" id="SUZ82315.1"/>
    </source>
</evidence>
<name>A0A381QSH9_9ZZZZ</name>